<dbReference type="GO" id="GO:0046873">
    <property type="term" value="F:metal ion transmembrane transporter activity"/>
    <property type="evidence" value="ECO:0007669"/>
    <property type="project" value="InterPro"/>
</dbReference>
<dbReference type="GO" id="GO:0016020">
    <property type="term" value="C:membrane"/>
    <property type="evidence" value="ECO:0007669"/>
    <property type="project" value="UniProtKB-SubCell"/>
</dbReference>
<dbReference type="PANTHER" id="PTHR16950">
    <property type="entry name" value="ZINC TRANSPORTER SLC39A7 HISTIDINE-RICH MEMBRANE PROTEIN KE4"/>
    <property type="match status" value="1"/>
</dbReference>
<evidence type="ECO:0000313" key="7">
    <source>
        <dbReference type="Proteomes" id="UP000396788"/>
    </source>
</evidence>
<feature type="transmembrane region" description="Helical" evidence="5">
    <location>
        <begin position="99"/>
        <end position="118"/>
    </location>
</feature>
<feature type="transmembrane region" description="Helical" evidence="5">
    <location>
        <begin position="267"/>
        <end position="284"/>
    </location>
</feature>
<name>A0A5E4Y513_9BURK</name>
<feature type="transmembrane region" description="Helical" evidence="5">
    <location>
        <begin position="206"/>
        <end position="228"/>
    </location>
</feature>
<dbReference type="InterPro" id="IPR003689">
    <property type="entry name" value="ZIP"/>
</dbReference>
<feature type="transmembrane region" description="Helical" evidence="5">
    <location>
        <begin position="69"/>
        <end position="87"/>
    </location>
</feature>
<keyword evidence="4 5" id="KW-0472">Membrane</keyword>
<keyword evidence="2 5" id="KW-0812">Transmembrane</keyword>
<evidence type="ECO:0000256" key="4">
    <source>
        <dbReference type="ARBA" id="ARBA00023136"/>
    </source>
</evidence>
<sequence length="336" mass="35657">MGGTPLCFASRRFACDGKSWLNRRLACGRITIDAIFLFIVIATLASGVLSLAGAASLSLGLLSKLIDKMVSFSAGVLLGTALLHLLPESLESHVDAHVITGWLLGGLLGFFLLEKLALLRHSHHHEGDGHHHEHGHDAHEAGKGGWMILVGSAIHNFADGVVIAAAFLTDPRLGVAATVSITVHEVAHKLGDFMVLLNAGFPRRKALVLTLASSLTALAGGVLGYFMLDRLQSLIPYLLALAASSFIYIAVSDLMPQMQRRTSPRDALPQILLIAVGLALVVWLNGHDHEHAHGRDHDAPRSALAMSLAGVGGAYGWAPVATGRRLSAHHSLHDPA</sequence>
<evidence type="ECO:0000256" key="2">
    <source>
        <dbReference type="ARBA" id="ARBA00022692"/>
    </source>
</evidence>
<proteinExistence type="predicted"/>
<dbReference type="Proteomes" id="UP000396788">
    <property type="component" value="Unassembled WGS sequence"/>
</dbReference>
<dbReference type="PANTHER" id="PTHR16950:SF16">
    <property type="entry name" value="ZINC TRANSPORTER ZIP13"/>
    <property type="match status" value="1"/>
</dbReference>
<dbReference type="EMBL" id="CABPRY010000015">
    <property type="protein sequence ID" value="VVE43690.1"/>
    <property type="molecule type" value="Genomic_DNA"/>
</dbReference>
<gene>
    <name evidence="6" type="primary">zupT</name>
    <name evidence="6" type="ORF">PCE31107_04294</name>
</gene>
<keyword evidence="3 5" id="KW-1133">Transmembrane helix</keyword>
<evidence type="ECO:0000256" key="3">
    <source>
        <dbReference type="ARBA" id="ARBA00022989"/>
    </source>
</evidence>
<evidence type="ECO:0000313" key="6">
    <source>
        <dbReference type="EMBL" id="VVE43690.1"/>
    </source>
</evidence>
<evidence type="ECO:0000256" key="1">
    <source>
        <dbReference type="ARBA" id="ARBA00004141"/>
    </source>
</evidence>
<organism evidence="6 7">
    <name type="scientific">Pandoraea cepalis</name>
    <dbReference type="NCBI Taxonomy" id="2508294"/>
    <lineage>
        <taxon>Bacteria</taxon>
        <taxon>Pseudomonadati</taxon>
        <taxon>Pseudomonadota</taxon>
        <taxon>Betaproteobacteria</taxon>
        <taxon>Burkholderiales</taxon>
        <taxon>Burkholderiaceae</taxon>
        <taxon>Pandoraea</taxon>
    </lineage>
</organism>
<evidence type="ECO:0000256" key="5">
    <source>
        <dbReference type="SAM" id="Phobius"/>
    </source>
</evidence>
<feature type="transmembrane region" description="Helical" evidence="5">
    <location>
        <begin position="34"/>
        <end position="62"/>
    </location>
</feature>
<feature type="transmembrane region" description="Helical" evidence="5">
    <location>
        <begin position="234"/>
        <end position="255"/>
    </location>
</feature>
<dbReference type="Pfam" id="PF02535">
    <property type="entry name" value="Zip"/>
    <property type="match status" value="1"/>
</dbReference>
<accession>A0A5E4Y513</accession>
<reference evidence="6 7" key="1">
    <citation type="submission" date="2019-08" db="EMBL/GenBank/DDBJ databases">
        <authorList>
            <person name="Peeters C."/>
        </authorList>
    </citation>
    <scope>NUCLEOTIDE SEQUENCE [LARGE SCALE GENOMIC DNA]</scope>
    <source>
        <strain evidence="6 7">LMG 31107</strain>
    </source>
</reference>
<protein>
    <submittedName>
        <fullName evidence="6">Zinc transporter ZupT</fullName>
    </submittedName>
</protein>
<comment type="subcellular location">
    <subcellularLocation>
        <location evidence="1">Membrane</location>
        <topology evidence="1">Multi-pass membrane protein</topology>
    </subcellularLocation>
</comment>
<feature type="transmembrane region" description="Helical" evidence="5">
    <location>
        <begin position="304"/>
        <end position="322"/>
    </location>
</feature>
<dbReference type="AlphaFoldDB" id="A0A5E4Y513"/>